<dbReference type="Pfam" id="PF00702">
    <property type="entry name" value="Hydrolase"/>
    <property type="match status" value="1"/>
</dbReference>
<keyword evidence="2" id="KW-0378">Hydrolase</keyword>
<dbReference type="InterPro" id="IPR051540">
    <property type="entry name" value="S-2-haloacid_dehalogenase"/>
</dbReference>
<dbReference type="OrthoDB" id="3774052at2"/>
<dbReference type="InterPro" id="IPR036412">
    <property type="entry name" value="HAD-like_sf"/>
</dbReference>
<dbReference type="Gene3D" id="1.10.150.240">
    <property type="entry name" value="Putative phosphatase, domain 2"/>
    <property type="match status" value="1"/>
</dbReference>
<dbReference type="eggNOG" id="COG1011">
    <property type="taxonomic scope" value="Bacteria"/>
</dbReference>
<evidence type="ECO:0000256" key="2">
    <source>
        <dbReference type="ARBA" id="ARBA00022801"/>
    </source>
</evidence>
<dbReference type="SFLD" id="SFLDG01129">
    <property type="entry name" value="C1.5:_HAD__Beta-PGM__Phosphata"/>
    <property type="match status" value="1"/>
</dbReference>
<sequence length="236" mass="24836">MDARPSTSTKESPVTSTPSLIVFDVNETLSDMAPLQARFDDIGVPGHLAHVWFAALLRDGFALAAAGGSAPFAVIGADLLGRMFRDVPLNRDLDEAVQHVMSSFLGLSLNPDIAEGIHALKRGGLRLVTLSNGSAQVAQALLSSGGLRNDFEALLSVDDAPAWKPAPAAYAYAADACGVAVADMLLVAVHPWDIHGAAQAGLRTAWLNRTGEAYPGYFRAPDHTLRELKDLAAALA</sequence>
<dbReference type="EMBL" id="JPXF01000099">
    <property type="protein sequence ID" value="KGJ72095.1"/>
    <property type="molecule type" value="Genomic_DNA"/>
</dbReference>
<dbReference type="InterPro" id="IPR006328">
    <property type="entry name" value="2-HAD"/>
</dbReference>
<name>A0A099J1Q9_9MICO</name>
<dbReference type="SFLD" id="SFLDS00003">
    <property type="entry name" value="Haloacid_Dehalogenase"/>
    <property type="match status" value="1"/>
</dbReference>
<accession>A0A099J1Q9</accession>
<protein>
    <submittedName>
        <fullName evidence="3">Haloacid dehalogenase</fullName>
    </submittedName>
</protein>
<comment type="similarity">
    <text evidence="1">Belongs to the HAD-like hydrolase superfamily. S-2-haloalkanoic acid dehalogenase family.</text>
</comment>
<dbReference type="PRINTS" id="PR00413">
    <property type="entry name" value="HADHALOGNASE"/>
</dbReference>
<dbReference type="AlphaFoldDB" id="A0A099J1Q9"/>
<gene>
    <name evidence="3" type="ORF">GY21_17700</name>
</gene>
<dbReference type="InterPro" id="IPR023214">
    <property type="entry name" value="HAD_sf"/>
</dbReference>
<dbReference type="GO" id="GO:0019120">
    <property type="term" value="F:hydrolase activity, acting on acid halide bonds, in C-halide compounds"/>
    <property type="evidence" value="ECO:0007669"/>
    <property type="project" value="InterPro"/>
</dbReference>
<keyword evidence="4" id="KW-1185">Reference proteome</keyword>
<dbReference type="NCBIfam" id="TIGR01428">
    <property type="entry name" value="HAD_type_II"/>
    <property type="match status" value="1"/>
</dbReference>
<proteinExistence type="inferred from homology"/>
<organism evidence="3 4">
    <name type="scientific">Cryobacterium roopkundense</name>
    <dbReference type="NCBI Taxonomy" id="1001240"/>
    <lineage>
        <taxon>Bacteria</taxon>
        <taxon>Bacillati</taxon>
        <taxon>Actinomycetota</taxon>
        <taxon>Actinomycetes</taxon>
        <taxon>Micrococcales</taxon>
        <taxon>Microbacteriaceae</taxon>
        <taxon>Cryobacterium</taxon>
    </lineage>
</organism>
<evidence type="ECO:0000313" key="4">
    <source>
        <dbReference type="Proteomes" id="UP000029864"/>
    </source>
</evidence>
<evidence type="ECO:0000256" key="1">
    <source>
        <dbReference type="ARBA" id="ARBA00008106"/>
    </source>
</evidence>
<comment type="caution">
    <text evidence="3">The sequence shown here is derived from an EMBL/GenBank/DDBJ whole genome shotgun (WGS) entry which is preliminary data.</text>
</comment>
<dbReference type="SUPFAM" id="SSF56784">
    <property type="entry name" value="HAD-like"/>
    <property type="match status" value="1"/>
</dbReference>
<dbReference type="InterPro" id="IPR006439">
    <property type="entry name" value="HAD-SF_hydro_IA"/>
</dbReference>
<dbReference type="Proteomes" id="UP000029864">
    <property type="component" value="Unassembled WGS sequence"/>
</dbReference>
<evidence type="ECO:0000313" key="3">
    <source>
        <dbReference type="EMBL" id="KGJ72095.1"/>
    </source>
</evidence>
<dbReference type="PANTHER" id="PTHR43316">
    <property type="entry name" value="HYDROLASE, HALOACID DELAHOGENASE-RELATED"/>
    <property type="match status" value="1"/>
</dbReference>
<dbReference type="STRING" id="1001240.GY21_17700"/>
<dbReference type="Gene3D" id="3.40.50.1000">
    <property type="entry name" value="HAD superfamily/HAD-like"/>
    <property type="match status" value="1"/>
</dbReference>
<reference evidence="3 4" key="1">
    <citation type="submission" date="2014-08" db="EMBL/GenBank/DDBJ databases">
        <authorList>
            <person name="Sisinthy S."/>
        </authorList>
    </citation>
    <scope>NUCLEOTIDE SEQUENCE [LARGE SCALE GENOMIC DNA]</scope>
    <source>
        <strain evidence="3 4">RuG17</strain>
    </source>
</reference>
<dbReference type="PANTHER" id="PTHR43316:SF3">
    <property type="entry name" value="HALOACID DEHALOGENASE, TYPE II (AFU_ORTHOLOGUE AFUA_2G07750)-RELATED"/>
    <property type="match status" value="1"/>
</dbReference>
<dbReference type="InterPro" id="IPR023198">
    <property type="entry name" value="PGP-like_dom2"/>
</dbReference>